<comment type="caution">
    <text evidence="1">The sequence shown here is derived from an EMBL/GenBank/DDBJ whole genome shotgun (WGS) entry which is preliminary data.</text>
</comment>
<gene>
    <name evidence="1" type="ORF">LCGC14_1798540</name>
</gene>
<proteinExistence type="predicted"/>
<sequence length="78" mass="8686">MKTIGPMSAKGGEVEISVVFSFDPKELFQTLRVSGDDAMCQSINDLINEKFEDFRDDLFTAVTELVRVRQAQIEATGV</sequence>
<name>A0A0F9GQ88_9ZZZZ</name>
<dbReference type="AlphaFoldDB" id="A0A0F9GQ88"/>
<reference evidence="1" key="1">
    <citation type="journal article" date="2015" name="Nature">
        <title>Complex archaea that bridge the gap between prokaryotes and eukaryotes.</title>
        <authorList>
            <person name="Spang A."/>
            <person name="Saw J.H."/>
            <person name="Jorgensen S.L."/>
            <person name="Zaremba-Niedzwiedzka K."/>
            <person name="Martijn J."/>
            <person name="Lind A.E."/>
            <person name="van Eijk R."/>
            <person name="Schleper C."/>
            <person name="Guy L."/>
            <person name="Ettema T.J."/>
        </authorList>
    </citation>
    <scope>NUCLEOTIDE SEQUENCE</scope>
</reference>
<evidence type="ECO:0000313" key="1">
    <source>
        <dbReference type="EMBL" id="KKM01025.1"/>
    </source>
</evidence>
<organism evidence="1">
    <name type="scientific">marine sediment metagenome</name>
    <dbReference type="NCBI Taxonomy" id="412755"/>
    <lineage>
        <taxon>unclassified sequences</taxon>
        <taxon>metagenomes</taxon>
        <taxon>ecological metagenomes</taxon>
    </lineage>
</organism>
<protein>
    <submittedName>
        <fullName evidence="1">Uncharacterized protein</fullName>
    </submittedName>
</protein>
<dbReference type="EMBL" id="LAZR01017291">
    <property type="protein sequence ID" value="KKM01025.1"/>
    <property type="molecule type" value="Genomic_DNA"/>
</dbReference>
<accession>A0A0F9GQ88</accession>